<sequence length="381" mass="43508">MSSLIKHKRVEFSELFYDLVFVYAISKTTALIHHLHHGVLGWESILSFLITLIILINSWMIQTVFTNRYGKNSLFNMVIMFINMAMLLLISNMITADWQGYFYPFSWAVGTLSFTLFFQYLVEYLRKSNPQEDRPILKRFLWITGLRFASVYLAALLPLAMAFPVFLIGILGTFLLPLTLNQTPNAFRVNFPHLIERISLLVIITFGEMVMGLANFFTPETFSLSSVLYFILMILLFLFYFGQFDHAIDESLDTGGVFLIYSHYPIFIGLILITVSMSFLQDPSANALFATTSFYLGIGLVQLATLANGRYNKDYLRYPTSFYALQLTILLVGYILSLLLASNATLVIAIATLASLLAEAHSIHFYMTQVKKHAHPNWDLF</sequence>
<dbReference type="InterPro" id="IPR010640">
    <property type="entry name" value="Low_temperature_requirement_A"/>
</dbReference>
<evidence type="ECO:0000313" key="3">
    <source>
        <dbReference type="Proteomes" id="UP000070497"/>
    </source>
</evidence>
<gene>
    <name evidence="2" type="ORF">SORDD14_01534</name>
</gene>
<dbReference type="PATRIC" id="fig|1303.77.peg.1703"/>
<feature type="transmembrane region" description="Helical" evidence="1">
    <location>
        <begin position="321"/>
        <end position="340"/>
    </location>
</feature>
<feature type="transmembrane region" description="Helical" evidence="1">
    <location>
        <begin position="254"/>
        <end position="275"/>
    </location>
</feature>
<dbReference type="PANTHER" id="PTHR36840">
    <property type="entry name" value="BLL5714 PROTEIN"/>
    <property type="match status" value="1"/>
</dbReference>
<feature type="transmembrane region" description="Helical" evidence="1">
    <location>
        <begin position="198"/>
        <end position="217"/>
    </location>
</feature>
<keyword evidence="1" id="KW-0812">Transmembrane</keyword>
<dbReference type="RefSeq" id="WP_061419910.1">
    <property type="nucleotide sequence ID" value="NZ_KQ969339.1"/>
</dbReference>
<protein>
    <recommendedName>
        <fullName evidence="4">Low temperature requirement protein A</fullName>
    </recommendedName>
</protein>
<name>A0A139NV55_STROR</name>
<evidence type="ECO:0008006" key="4">
    <source>
        <dbReference type="Google" id="ProtNLM"/>
    </source>
</evidence>
<dbReference type="AlphaFoldDB" id="A0A139NV55"/>
<dbReference type="PANTHER" id="PTHR36840:SF1">
    <property type="entry name" value="BLL5714 PROTEIN"/>
    <property type="match status" value="1"/>
</dbReference>
<dbReference type="Pfam" id="PF06772">
    <property type="entry name" value="LtrA"/>
    <property type="match status" value="1"/>
</dbReference>
<dbReference type="EMBL" id="LQRI01000198">
    <property type="protein sequence ID" value="KXT79909.1"/>
    <property type="molecule type" value="Genomic_DNA"/>
</dbReference>
<proteinExistence type="predicted"/>
<keyword evidence="1" id="KW-1133">Transmembrane helix</keyword>
<feature type="transmembrane region" description="Helical" evidence="1">
    <location>
        <begin position="12"/>
        <end position="33"/>
    </location>
</feature>
<evidence type="ECO:0000256" key="1">
    <source>
        <dbReference type="SAM" id="Phobius"/>
    </source>
</evidence>
<feature type="transmembrane region" description="Helical" evidence="1">
    <location>
        <begin position="223"/>
        <end position="242"/>
    </location>
</feature>
<feature type="transmembrane region" description="Helical" evidence="1">
    <location>
        <begin position="73"/>
        <end position="95"/>
    </location>
</feature>
<reference evidence="2 3" key="1">
    <citation type="submission" date="2016-01" db="EMBL/GenBank/DDBJ databases">
        <title>Highly variable Streptococcus oralis are common among viridans streptococci isolated from primates.</title>
        <authorList>
            <person name="Denapaite D."/>
            <person name="Rieger M."/>
            <person name="Koendgen S."/>
            <person name="Brueckner R."/>
            <person name="Ochigava I."/>
            <person name="Kappeler P."/>
            <person name="Maetz-Rensing K."/>
            <person name="Leendertz F."/>
            <person name="Hakenbeck R."/>
        </authorList>
    </citation>
    <scope>NUCLEOTIDE SEQUENCE [LARGE SCALE GENOMIC DNA]</scope>
    <source>
        <strain evidence="2 3">DD14</strain>
    </source>
</reference>
<dbReference type="Proteomes" id="UP000070497">
    <property type="component" value="Unassembled WGS sequence"/>
</dbReference>
<keyword evidence="1" id="KW-0472">Membrane</keyword>
<feature type="transmembrane region" description="Helical" evidence="1">
    <location>
        <begin position="346"/>
        <end position="367"/>
    </location>
</feature>
<feature type="transmembrane region" description="Helical" evidence="1">
    <location>
        <begin position="101"/>
        <end position="124"/>
    </location>
</feature>
<accession>A0A139NV55</accession>
<organism evidence="2 3">
    <name type="scientific">Streptococcus oralis</name>
    <dbReference type="NCBI Taxonomy" id="1303"/>
    <lineage>
        <taxon>Bacteria</taxon>
        <taxon>Bacillati</taxon>
        <taxon>Bacillota</taxon>
        <taxon>Bacilli</taxon>
        <taxon>Lactobacillales</taxon>
        <taxon>Streptococcaceae</taxon>
        <taxon>Streptococcus</taxon>
    </lineage>
</organism>
<feature type="transmembrane region" description="Helical" evidence="1">
    <location>
        <begin position="39"/>
        <end position="61"/>
    </location>
</feature>
<comment type="caution">
    <text evidence="2">The sequence shown here is derived from an EMBL/GenBank/DDBJ whole genome shotgun (WGS) entry which is preliminary data.</text>
</comment>
<evidence type="ECO:0000313" key="2">
    <source>
        <dbReference type="EMBL" id="KXT79909.1"/>
    </source>
</evidence>
<feature type="transmembrane region" description="Helical" evidence="1">
    <location>
        <begin position="287"/>
        <end position="309"/>
    </location>
</feature>